<name>A0ABP0I385_9DINO</name>
<evidence type="ECO:0000313" key="3">
    <source>
        <dbReference type="Proteomes" id="UP001642484"/>
    </source>
</evidence>
<evidence type="ECO:0000256" key="1">
    <source>
        <dbReference type="SAM" id="MobiDB-lite"/>
    </source>
</evidence>
<sequence length="180" mass="20218">MLAKVRCMTADPLRNSGKSRWIELSCRNAMPFVQAFLLPLCLTSTATSATNARGATSAGDVTCSLQTAREHSNLPPTMPDIDYLFRGYDLMRGNPKSTEADVDPGYLEPIFATTYVFQKRSSDRRYLIPDGIEVSVVNSCTTEFEFMQMANEKSYQDGMRTKQHDRSITKKGSRQKHENS</sequence>
<feature type="compositionally biased region" description="Basic and acidic residues" evidence="1">
    <location>
        <begin position="159"/>
        <end position="168"/>
    </location>
</feature>
<accession>A0ABP0I385</accession>
<organism evidence="2 3">
    <name type="scientific">Durusdinium trenchii</name>
    <dbReference type="NCBI Taxonomy" id="1381693"/>
    <lineage>
        <taxon>Eukaryota</taxon>
        <taxon>Sar</taxon>
        <taxon>Alveolata</taxon>
        <taxon>Dinophyceae</taxon>
        <taxon>Suessiales</taxon>
        <taxon>Symbiodiniaceae</taxon>
        <taxon>Durusdinium</taxon>
    </lineage>
</organism>
<evidence type="ECO:0000313" key="2">
    <source>
        <dbReference type="EMBL" id="CAK8995899.1"/>
    </source>
</evidence>
<dbReference type="EMBL" id="CAXAMN010001721">
    <property type="protein sequence ID" value="CAK8995899.1"/>
    <property type="molecule type" value="Genomic_DNA"/>
</dbReference>
<proteinExistence type="predicted"/>
<gene>
    <name evidence="2" type="ORF">CCMP2556_LOCUS4224</name>
</gene>
<keyword evidence="3" id="KW-1185">Reference proteome</keyword>
<feature type="region of interest" description="Disordered" evidence="1">
    <location>
        <begin position="155"/>
        <end position="180"/>
    </location>
</feature>
<reference evidence="2 3" key="1">
    <citation type="submission" date="2024-02" db="EMBL/GenBank/DDBJ databases">
        <authorList>
            <person name="Chen Y."/>
            <person name="Shah S."/>
            <person name="Dougan E. K."/>
            <person name="Thang M."/>
            <person name="Chan C."/>
        </authorList>
    </citation>
    <scope>NUCLEOTIDE SEQUENCE [LARGE SCALE GENOMIC DNA]</scope>
</reference>
<dbReference type="Proteomes" id="UP001642484">
    <property type="component" value="Unassembled WGS sequence"/>
</dbReference>
<comment type="caution">
    <text evidence="2">The sequence shown here is derived from an EMBL/GenBank/DDBJ whole genome shotgun (WGS) entry which is preliminary data.</text>
</comment>
<protein>
    <submittedName>
        <fullName evidence="2">Uncharacterized protein</fullName>
    </submittedName>
</protein>